<evidence type="ECO:0008006" key="4">
    <source>
        <dbReference type="Google" id="ProtNLM"/>
    </source>
</evidence>
<sequence length="178" mass="17819">MSVGNSAVSTIPASSASATSTTATSTASSTSISNTDVQSPSTTPPASVTSETPSDSSTDSSTSPPPTATSIPSCDNIDFLSASVTCYDDYDNYFIVQQGKSYLGDIANRKTQISFPDCLTQCDTTAGCVAVNYGGGTCDLMTKVLGTQTPEGGSDGQVASRPAGVSTTYTAAPATSGS</sequence>
<keyword evidence="3" id="KW-1185">Reference proteome</keyword>
<dbReference type="EMBL" id="NAJQ01000714">
    <property type="protein sequence ID" value="TKA65678.1"/>
    <property type="molecule type" value="Genomic_DNA"/>
</dbReference>
<organism evidence="2 3">
    <name type="scientific">Friedmanniomyces simplex</name>
    <dbReference type="NCBI Taxonomy" id="329884"/>
    <lineage>
        <taxon>Eukaryota</taxon>
        <taxon>Fungi</taxon>
        <taxon>Dikarya</taxon>
        <taxon>Ascomycota</taxon>
        <taxon>Pezizomycotina</taxon>
        <taxon>Dothideomycetes</taxon>
        <taxon>Dothideomycetidae</taxon>
        <taxon>Mycosphaerellales</taxon>
        <taxon>Teratosphaeriaceae</taxon>
        <taxon>Friedmanniomyces</taxon>
    </lineage>
</organism>
<proteinExistence type="predicted"/>
<dbReference type="OrthoDB" id="160645at2759"/>
<protein>
    <recommendedName>
        <fullName evidence="4">Apple domain-containing protein</fullName>
    </recommendedName>
</protein>
<gene>
    <name evidence="2" type="ORF">B0A55_09760</name>
</gene>
<evidence type="ECO:0000313" key="2">
    <source>
        <dbReference type="EMBL" id="TKA65678.1"/>
    </source>
</evidence>
<reference evidence="2 3" key="1">
    <citation type="submission" date="2017-03" db="EMBL/GenBank/DDBJ databases">
        <title>Genomes of endolithic fungi from Antarctica.</title>
        <authorList>
            <person name="Coleine C."/>
            <person name="Masonjones S."/>
            <person name="Stajich J.E."/>
        </authorList>
    </citation>
    <scope>NUCLEOTIDE SEQUENCE [LARGE SCALE GENOMIC DNA]</scope>
    <source>
        <strain evidence="2 3">CCFEE 5184</strain>
    </source>
</reference>
<dbReference type="AlphaFoldDB" id="A0A4U0WSH9"/>
<accession>A0A4U0WSH9</accession>
<feature type="region of interest" description="Disordered" evidence="1">
    <location>
        <begin position="1"/>
        <end position="72"/>
    </location>
</feature>
<dbReference type="Proteomes" id="UP000309340">
    <property type="component" value="Unassembled WGS sequence"/>
</dbReference>
<feature type="compositionally biased region" description="Polar residues" evidence="1">
    <location>
        <begin position="165"/>
        <end position="178"/>
    </location>
</feature>
<comment type="caution">
    <text evidence="2">The sequence shown here is derived from an EMBL/GenBank/DDBJ whole genome shotgun (WGS) entry which is preliminary data.</text>
</comment>
<evidence type="ECO:0000313" key="3">
    <source>
        <dbReference type="Proteomes" id="UP000309340"/>
    </source>
</evidence>
<evidence type="ECO:0000256" key="1">
    <source>
        <dbReference type="SAM" id="MobiDB-lite"/>
    </source>
</evidence>
<feature type="region of interest" description="Disordered" evidence="1">
    <location>
        <begin position="149"/>
        <end position="178"/>
    </location>
</feature>
<name>A0A4U0WSH9_9PEZI</name>